<evidence type="ECO:0000256" key="1">
    <source>
        <dbReference type="ARBA" id="ARBA00001946"/>
    </source>
</evidence>
<gene>
    <name evidence="8" type="ORF">CGL51_00095</name>
    <name evidence="7" type="ORF">CGL52_10440</name>
</gene>
<evidence type="ECO:0000256" key="4">
    <source>
        <dbReference type="ARBA" id="ARBA00022723"/>
    </source>
</evidence>
<evidence type="ECO:0000256" key="3">
    <source>
        <dbReference type="ARBA" id="ARBA00022679"/>
    </source>
</evidence>
<organism evidence="8 10">
    <name type="scientific">Pyrobaculum aerophilum</name>
    <dbReference type="NCBI Taxonomy" id="13773"/>
    <lineage>
        <taxon>Archaea</taxon>
        <taxon>Thermoproteota</taxon>
        <taxon>Thermoprotei</taxon>
        <taxon>Thermoproteales</taxon>
        <taxon>Thermoproteaceae</taxon>
        <taxon>Pyrobaculum</taxon>
    </lineage>
</organism>
<evidence type="ECO:0000313" key="8">
    <source>
        <dbReference type="EMBL" id="RFA98483.1"/>
    </source>
</evidence>
<dbReference type="SFLD" id="SFLDS00005">
    <property type="entry name" value="Isoprenoid_Synthase_Type_I"/>
    <property type="match status" value="1"/>
</dbReference>
<dbReference type="PROSITE" id="PS00723">
    <property type="entry name" value="POLYPRENYL_SYNTHASE_1"/>
    <property type="match status" value="1"/>
</dbReference>
<dbReference type="EMBL" id="NMUE01000001">
    <property type="protein sequence ID" value="RFA98483.1"/>
    <property type="molecule type" value="Genomic_DNA"/>
</dbReference>
<keyword evidence="3 6" id="KW-0808">Transferase</keyword>
<dbReference type="PANTHER" id="PTHR12001">
    <property type="entry name" value="GERANYLGERANYL PYROPHOSPHATE SYNTHASE"/>
    <property type="match status" value="1"/>
</dbReference>
<protein>
    <submittedName>
        <fullName evidence="8">Polyprenyl synthetase</fullName>
    </submittedName>
</protein>
<comment type="cofactor">
    <cofactor evidence="1">
        <name>Mg(2+)</name>
        <dbReference type="ChEBI" id="CHEBI:18420"/>
    </cofactor>
</comment>
<dbReference type="CDD" id="cd00685">
    <property type="entry name" value="Trans_IPPS_HT"/>
    <property type="match status" value="1"/>
</dbReference>
<dbReference type="GO" id="GO:0046872">
    <property type="term" value="F:metal ion binding"/>
    <property type="evidence" value="ECO:0007669"/>
    <property type="project" value="UniProtKB-KW"/>
</dbReference>
<dbReference type="PANTHER" id="PTHR12001:SF85">
    <property type="entry name" value="SHORT CHAIN ISOPRENYL DIPHOSPHATE SYNTHASE"/>
    <property type="match status" value="1"/>
</dbReference>
<name>A0A371R3X8_9CREN</name>
<dbReference type="Proteomes" id="UP000256877">
    <property type="component" value="Unassembled WGS sequence"/>
</dbReference>
<dbReference type="RefSeq" id="WP_116420225.1">
    <property type="nucleotide sequence ID" value="NZ_NMUE01000001.1"/>
</dbReference>
<dbReference type="InterPro" id="IPR033749">
    <property type="entry name" value="Polyprenyl_synt_CS"/>
</dbReference>
<evidence type="ECO:0000256" key="5">
    <source>
        <dbReference type="ARBA" id="ARBA00022842"/>
    </source>
</evidence>
<keyword evidence="4" id="KW-0479">Metal-binding</keyword>
<dbReference type="AlphaFoldDB" id="A0A371R3X8"/>
<dbReference type="GO" id="GO:0008299">
    <property type="term" value="P:isoprenoid biosynthetic process"/>
    <property type="evidence" value="ECO:0007669"/>
    <property type="project" value="InterPro"/>
</dbReference>
<comment type="similarity">
    <text evidence="2 6">Belongs to the FPP/GGPP synthase family.</text>
</comment>
<evidence type="ECO:0000256" key="6">
    <source>
        <dbReference type="RuleBase" id="RU004466"/>
    </source>
</evidence>
<dbReference type="Pfam" id="PF00348">
    <property type="entry name" value="polyprenyl_synt"/>
    <property type="match status" value="1"/>
</dbReference>
<keyword evidence="5" id="KW-0460">Magnesium</keyword>
<dbReference type="InterPro" id="IPR000092">
    <property type="entry name" value="Polyprenyl_synt"/>
</dbReference>
<dbReference type="EMBL" id="NMUF01000034">
    <property type="protein sequence ID" value="RFA96817.1"/>
    <property type="molecule type" value="Genomic_DNA"/>
</dbReference>
<dbReference type="Gene3D" id="1.10.600.10">
    <property type="entry name" value="Farnesyl Diphosphate Synthase"/>
    <property type="match status" value="1"/>
</dbReference>
<reference evidence="9 10" key="1">
    <citation type="submission" date="2017-07" db="EMBL/GenBank/DDBJ databases">
        <title>Draft genome sequence of aerobic hyperthermophilic archaea, Pyrobaculum aerophilum YKB31 and YKB32.</title>
        <authorList>
            <person name="Mochizuki T."/>
            <person name="Berliner A.J."/>
            <person name="Yoshida-Takashima Y."/>
            <person name="Takaki Y."/>
            <person name="Nunoura T."/>
            <person name="Takai K."/>
        </authorList>
    </citation>
    <scope>NUCLEOTIDE SEQUENCE [LARGE SCALE GENOMIC DNA]</scope>
    <source>
        <strain evidence="8 10">YKB31</strain>
        <strain evidence="7 9">YKB32</strain>
    </source>
</reference>
<accession>A0A371R3X8</accession>
<proteinExistence type="inferred from homology"/>
<dbReference type="SFLD" id="SFLDG01017">
    <property type="entry name" value="Polyprenyl_Transferase_Like"/>
    <property type="match status" value="1"/>
</dbReference>
<evidence type="ECO:0000313" key="9">
    <source>
        <dbReference type="Proteomes" id="UP000256877"/>
    </source>
</evidence>
<evidence type="ECO:0000313" key="10">
    <source>
        <dbReference type="Proteomes" id="UP000257123"/>
    </source>
</evidence>
<dbReference type="InterPro" id="IPR008949">
    <property type="entry name" value="Isoprenoid_synthase_dom_sf"/>
</dbReference>
<dbReference type="OrthoDB" id="26738at2157"/>
<evidence type="ECO:0000313" key="7">
    <source>
        <dbReference type="EMBL" id="RFA96817.1"/>
    </source>
</evidence>
<dbReference type="Proteomes" id="UP000257123">
    <property type="component" value="Unassembled WGS sequence"/>
</dbReference>
<evidence type="ECO:0000256" key="2">
    <source>
        <dbReference type="ARBA" id="ARBA00006706"/>
    </source>
</evidence>
<sequence>MDVLSKLHAKYGEAVEQALERYLSIDLAPDFRDAVMYQVKTGGKRLRPLLTLATAEAISGQWKPALPAAAIVELIHNYSLIYDDIIDRGDLRRGMPTVRKAYGDNAAILIGIWYREAIEEAVLDTPKPTLFAREVAKVIKAIDEGERLDILFEYAGREDPYFVKARWREVTLDDYIKMVSLKTGVLIGAAAKWGALSVSDDAEIADAAWNFGLNAGVAFQVIDDVLDIYGDPKKFGKEIGKDIKEHKRGNAVVAVGLSKLLPDKRDRLLHILSLQNVGEAEVREAVSLLDSVGAREEALKIAHKYREEAERHLARIPNNETLRELLYFILERQY</sequence>
<dbReference type="GO" id="GO:0004659">
    <property type="term" value="F:prenyltransferase activity"/>
    <property type="evidence" value="ECO:0007669"/>
    <property type="project" value="InterPro"/>
</dbReference>
<comment type="caution">
    <text evidence="8">The sequence shown here is derived from an EMBL/GenBank/DDBJ whole genome shotgun (WGS) entry which is preliminary data.</text>
</comment>
<dbReference type="SUPFAM" id="SSF48576">
    <property type="entry name" value="Terpenoid synthases"/>
    <property type="match status" value="1"/>
</dbReference>